<proteinExistence type="predicted"/>
<feature type="domain" description="Myb/SANT-like" evidence="2">
    <location>
        <begin position="1"/>
        <end position="82"/>
    </location>
</feature>
<dbReference type="InterPro" id="IPR045026">
    <property type="entry name" value="LIMYB"/>
</dbReference>
<dbReference type="EMBL" id="PDCK01000040">
    <property type="protein sequence ID" value="PRQ47379.1"/>
    <property type="molecule type" value="Genomic_DNA"/>
</dbReference>
<organism evidence="3 4">
    <name type="scientific">Rosa chinensis</name>
    <name type="common">China rose</name>
    <dbReference type="NCBI Taxonomy" id="74649"/>
    <lineage>
        <taxon>Eukaryota</taxon>
        <taxon>Viridiplantae</taxon>
        <taxon>Streptophyta</taxon>
        <taxon>Embryophyta</taxon>
        <taxon>Tracheophyta</taxon>
        <taxon>Spermatophyta</taxon>
        <taxon>Magnoliopsida</taxon>
        <taxon>eudicotyledons</taxon>
        <taxon>Gunneridae</taxon>
        <taxon>Pentapetalae</taxon>
        <taxon>rosids</taxon>
        <taxon>fabids</taxon>
        <taxon>Rosales</taxon>
        <taxon>Rosaceae</taxon>
        <taxon>Rosoideae</taxon>
        <taxon>Rosoideae incertae sedis</taxon>
        <taxon>Rosa</taxon>
    </lineage>
</organism>
<feature type="compositionally biased region" description="Acidic residues" evidence="1">
    <location>
        <begin position="146"/>
        <end position="155"/>
    </location>
</feature>
<evidence type="ECO:0000256" key="1">
    <source>
        <dbReference type="SAM" id="MobiDB-lite"/>
    </source>
</evidence>
<protein>
    <submittedName>
        <fullName evidence="3">Putative Myb/SANT-like domain-containing protein</fullName>
    </submittedName>
</protein>
<dbReference type="PANTHER" id="PTHR47584:SF9">
    <property type="entry name" value="L10-INTERACTING MYB DOMAIN-CONTAINING PROTEIN-LIKE"/>
    <property type="match status" value="1"/>
</dbReference>
<gene>
    <name evidence="3" type="ORF">RchiOBHm_Chr2g0099061</name>
</gene>
<dbReference type="AlphaFoldDB" id="A0A2P6RLR5"/>
<evidence type="ECO:0000313" key="4">
    <source>
        <dbReference type="Proteomes" id="UP000238479"/>
    </source>
</evidence>
<dbReference type="PANTHER" id="PTHR47584">
    <property type="match status" value="1"/>
</dbReference>
<evidence type="ECO:0000259" key="2">
    <source>
        <dbReference type="Pfam" id="PF12776"/>
    </source>
</evidence>
<dbReference type="Gramene" id="PRQ47379">
    <property type="protein sequence ID" value="PRQ47379"/>
    <property type="gene ID" value="RchiOBHm_Chr2g0099061"/>
</dbReference>
<feature type="region of interest" description="Disordered" evidence="1">
    <location>
        <begin position="138"/>
        <end position="173"/>
    </location>
</feature>
<dbReference type="STRING" id="74649.A0A2P6RLR5"/>
<dbReference type="Proteomes" id="UP000238479">
    <property type="component" value="Chromosome 2"/>
</dbReference>
<reference evidence="3 4" key="1">
    <citation type="journal article" date="2018" name="Nat. Genet.">
        <title>The Rosa genome provides new insights in the design of modern roses.</title>
        <authorList>
            <person name="Bendahmane M."/>
        </authorList>
    </citation>
    <scope>NUCLEOTIDE SEQUENCE [LARGE SCALE GENOMIC DNA]</scope>
    <source>
        <strain evidence="4">cv. Old Blush</strain>
    </source>
</reference>
<comment type="caution">
    <text evidence="3">The sequence shown here is derived from an EMBL/GenBank/DDBJ whole genome shotgun (WGS) entry which is preliminary data.</text>
</comment>
<sequence length="266" mass="30095">MVDQVHQGNRKNNYFGKKAWKYICDEFYKRTGLKWDKEQLKNRCAVMKRMYIIIKSLLDRSDFSWDEATGTITASDEVWAEYTKEHPDAETLRSSGCPIYKELCIIFSEPATNGNHDHPAEHEEGTPNFHQLEPLSIPQEVPSSSESEEADDGVDDKETVQPITPSTTGIRKRGRKGIDDAIAGAILEMAAASKLRTAAIQQRDARYTIANCIKALDEMKGVDEQLYFAALDLFNKPTAREMFLSLKHDKRLIWLQGKCRAAGPVP</sequence>
<dbReference type="Pfam" id="PF12776">
    <property type="entry name" value="Myb_DNA-bind_3"/>
    <property type="match status" value="1"/>
</dbReference>
<name>A0A2P6RLR5_ROSCH</name>
<dbReference type="OMA" id="DARYTIA"/>
<accession>A0A2P6RLR5</accession>
<keyword evidence="4" id="KW-1185">Reference proteome</keyword>
<evidence type="ECO:0000313" key="3">
    <source>
        <dbReference type="EMBL" id="PRQ47379.1"/>
    </source>
</evidence>
<dbReference type="InterPro" id="IPR024752">
    <property type="entry name" value="Myb/SANT-like_dom"/>
</dbReference>